<proteinExistence type="predicted"/>
<dbReference type="AlphaFoldDB" id="A0A9W4VV40"/>
<dbReference type="RefSeq" id="WP_262977331.1">
    <property type="nucleotide sequence ID" value="NZ_CAMAPB010000077.1"/>
</dbReference>
<sequence>MTIDFGKLVLKAPLFTFDFTYNLMRSFITHTEDSVNASIDEYINKGPEAYEIEICAEEGIYQHVEQYKGLDSQDVFLDDIFKNHFPSVQRRSALLTLVATYEHELERFCDIYAKRHNSPIKLNDLKGQGLERVHLFIKKIIGLQDSKIFPTIKKIIKLRNSCAHNDARVLEKDGQPIKAIEELIKDDAVNVTQDGNQIHIAEGFLIFVLDLFDSYTDEIKTKVKAK</sequence>
<dbReference type="Proteomes" id="UP001152447">
    <property type="component" value="Unassembled WGS sequence"/>
</dbReference>
<accession>A0A9W4VV40</accession>
<organism evidence="1 2">
    <name type="scientific">Pseudoalteromonas haloplanktis</name>
    <name type="common">Alteromonas haloplanktis</name>
    <dbReference type="NCBI Taxonomy" id="228"/>
    <lineage>
        <taxon>Bacteria</taxon>
        <taxon>Pseudomonadati</taxon>
        <taxon>Pseudomonadota</taxon>
        <taxon>Gammaproteobacteria</taxon>
        <taxon>Alteromonadales</taxon>
        <taxon>Pseudoalteromonadaceae</taxon>
        <taxon>Pseudoalteromonas</taxon>
    </lineage>
</organism>
<name>A0A9W4VV40_PSEHA</name>
<evidence type="ECO:0000313" key="2">
    <source>
        <dbReference type="Proteomes" id="UP001152447"/>
    </source>
</evidence>
<comment type="caution">
    <text evidence="1">The sequence shown here is derived from an EMBL/GenBank/DDBJ whole genome shotgun (WGS) entry which is preliminary data.</text>
</comment>
<reference evidence="1" key="1">
    <citation type="submission" date="2022-07" db="EMBL/GenBank/DDBJ databases">
        <authorList>
            <person name="Criscuolo A."/>
        </authorList>
    </citation>
    <scope>NUCLEOTIDE SEQUENCE</scope>
    <source>
        <strain evidence="1">CIP103197</strain>
    </source>
</reference>
<evidence type="ECO:0008006" key="3">
    <source>
        <dbReference type="Google" id="ProtNLM"/>
    </source>
</evidence>
<keyword evidence="2" id="KW-1185">Reference proteome</keyword>
<evidence type="ECO:0000313" key="1">
    <source>
        <dbReference type="EMBL" id="CAH9065599.1"/>
    </source>
</evidence>
<dbReference type="EMBL" id="CAMAPB010000077">
    <property type="protein sequence ID" value="CAH9065599.1"/>
    <property type="molecule type" value="Genomic_DNA"/>
</dbReference>
<gene>
    <name evidence="1" type="ORF">PSEHALCIP103_03411</name>
</gene>
<protein>
    <recommendedName>
        <fullName evidence="3">RiboL-PSP-HEPN domain-containing protein</fullName>
    </recommendedName>
</protein>